<dbReference type="AlphaFoldDB" id="A0A4U8VVT2"/>
<dbReference type="SUPFAM" id="SSF53720">
    <property type="entry name" value="ALDH-like"/>
    <property type="match status" value="1"/>
</dbReference>
<evidence type="ECO:0000256" key="1">
    <source>
        <dbReference type="ARBA" id="ARBA00009986"/>
    </source>
</evidence>
<dbReference type="InterPro" id="IPR016161">
    <property type="entry name" value="Ald_DH/histidinol_DH"/>
</dbReference>
<feature type="active site" evidence="5">
    <location>
        <position position="262"/>
    </location>
</feature>
<evidence type="ECO:0000256" key="6">
    <source>
        <dbReference type="PROSITE-ProRule" id="PRU10007"/>
    </source>
</evidence>
<dbReference type="InterPro" id="IPR029510">
    <property type="entry name" value="Ald_DH_CS_GLU"/>
</dbReference>
<dbReference type="PROSITE" id="PS00070">
    <property type="entry name" value="ALDEHYDE_DEHYDR_CYS"/>
    <property type="match status" value="1"/>
</dbReference>
<accession>A0A4U8VVT2</accession>
<sequence>MTTLPTRPDDTEDARAVERLDEIFLRMRSEFRRNGIPSLDDRRAKLGALAGAMFGYRKQIQDALTADFAVHPTQLTDLTETLGVAGQAQYVMEHLAEWAAPEERFIDSQSFGTATARMQYQPKGTIGVLAPWNFPFLLSLGPLVDILAAGNRAILKPSELAPASAELLAELVAKTFDADDVAVVTGGVAVARHFAGMPWDHLLYTGNAAVGRQVAMAAARNLVPVTLELGGKNPVIVHSDSVNAETVAQILGNKLAKNGQICIAPDYCLVPREQVAAFVDLAKTHIAATNPGYSASSDATGIINERHLGRLVGALDEARRRGVEIVEPEHGAQVDPVTRQMPLTLVIDPPDDLELMTDEIFGPVLPVKPYDTLEDALGYVTSHDRPLGLYVFAADQVVAQDILDRTSSGGACVNTCAIQGVLPSLGFGGSGGSGYGRHRGVEGFREFSNQRGVVVRGDGDAIAAFFPPYSTGPAHYVVSAVFGDAE</sequence>
<protein>
    <recommendedName>
        <fullName evidence="4">Aldehyde dehydrogenase</fullName>
    </recommendedName>
</protein>
<dbReference type="InterPro" id="IPR012394">
    <property type="entry name" value="Aldehyde_DH_NAD(P)"/>
</dbReference>
<evidence type="ECO:0000256" key="2">
    <source>
        <dbReference type="ARBA" id="ARBA00023002"/>
    </source>
</evidence>
<evidence type="ECO:0000256" key="4">
    <source>
        <dbReference type="PIRNR" id="PIRNR036492"/>
    </source>
</evidence>
<gene>
    <name evidence="9" type="primary">calB</name>
    <name evidence="9" type="ORF">NCTC10797_01545</name>
</gene>
<dbReference type="RefSeq" id="WP_130916582.1">
    <property type="nucleotide sequence ID" value="NZ_LR215973.1"/>
</dbReference>
<dbReference type="PANTHER" id="PTHR43570">
    <property type="entry name" value="ALDEHYDE DEHYDROGENASE"/>
    <property type="match status" value="1"/>
</dbReference>
<dbReference type="GO" id="GO:0005737">
    <property type="term" value="C:cytoplasm"/>
    <property type="evidence" value="ECO:0007669"/>
    <property type="project" value="TreeGrafter"/>
</dbReference>
<reference evidence="9 10" key="1">
    <citation type="submission" date="2019-02" db="EMBL/GenBank/DDBJ databases">
        <authorList>
            <consortium name="Pathogen Informatics"/>
        </authorList>
    </citation>
    <scope>NUCLEOTIDE SEQUENCE [LARGE SCALE GENOMIC DNA]</scope>
    <source>
        <strain evidence="9 10">3012STDY6756504</strain>
    </source>
</reference>
<dbReference type="PANTHER" id="PTHR43570:SF20">
    <property type="entry name" value="ALDEHYDE DEHYDROGENASE ALDX-RELATED"/>
    <property type="match status" value="1"/>
</dbReference>
<dbReference type="GO" id="GO:0006081">
    <property type="term" value="P:aldehyde metabolic process"/>
    <property type="evidence" value="ECO:0007669"/>
    <property type="project" value="InterPro"/>
</dbReference>
<keyword evidence="3" id="KW-0520">NAD</keyword>
<dbReference type="InterPro" id="IPR016160">
    <property type="entry name" value="Ald_DH_CS_CYS"/>
</dbReference>
<evidence type="ECO:0000256" key="7">
    <source>
        <dbReference type="RuleBase" id="RU003345"/>
    </source>
</evidence>
<dbReference type="Gene3D" id="3.40.309.10">
    <property type="entry name" value="Aldehyde Dehydrogenase, Chain A, domain 2"/>
    <property type="match status" value="1"/>
</dbReference>
<evidence type="ECO:0000313" key="10">
    <source>
        <dbReference type="Proteomes" id="UP000290439"/>
    </source>
</evidence>
<dbReference type="EMBL" id="LR215973">
    <property type="protein sequence ID" value="VFA97780.1"/>
    <property type="molecule type" value="Genomic_DNA"/>
</dbReference>
<dbReference type="Gene3D" id="3.40.605.10">
    <property type="entry name" value="Aldehyde Dehydrogenase, Chain A, domain 1"/>
    <property type="match status" value="1"/>
</dbReference>
<dbReference type="PIRSF" id="PIRSF036492">
    <property type="entry name" value="ALDH"/>
    <property type="match status" value="1"/>
</dbReference>
<dbReference type="PROSITE" id="PS00687">
    <property type="entry name" value="ALDEHYDE_DEHYDR_GLU"/>
    <property type="match status" value="1"/>
</dbReference>
<comment type="similarity">
    <text evidence="1 4 7">Belongs to the aldehyde dehydrogenase family.</text>
</comment>
<dbReference type="InterPro" id="IPR016163">
    <property type="entry name" value="Ald_DH_C"/>
</dbReference>
<organism evidence="9 10">
    <name type="scientific">Nocardia cyriacigeorgica</name>
    <dbReference type="NCBI Taxonomy" id="135487"/>
    <lineage>
        <taxon>Bacteria</taxon>
        <taxon>Bacillati</taxon>
        <taxon>Actinomycetota</taxon>
        <taxon>Actinomycetes</taxon>
        <taxon>Mycobacteriales</taxon>
        <taxon>Nocardiaceae</taxon>
        <taxon>Nocardia</taxon>
    </lineage>
</organism>
<dbReference type="Proteomes" id="UP000290439">
    <property type="component" value="Chromosome"/>
</dbReference>
<proteinExistence type="inferred from homology"/>
<dbReference type="InterPro" id="IPR016162">
    <property type="entry name" value="Ald_DH_N"/>
</dbReference>
<evidence type="ECO:0000259" key="8">
    <source>
        <dbReference type="Pfam" id="PF00171"/>
    </source>
</evidence>
<dbReference type="Pfam" id="PF00171">
    <property type="entry name" value="Aldedh"/>
    <property type="match status" value="1"/>
</dbReference>
<name>A0A4U8VVT2_9NOCA</name>
<dbReference type="GO" id="GO:0004029">
    <property type="term" value="F:aldehyde dehydrogenase (NAD+) activity"/>
    <property type="evidence" value="ECO:0007669"/>
    <property type="project" value="TreeGrafter"/>
</dbReference>
<evidence type="ECO:0000256" key="3">
    <source>
        <dbReference type="ARBA" id="ARBA00023027"/>
    </source>
</evidence>
<feature type="active site" evidence="5 6">
    <location>
        <position position="228"/>
    </location>
</feature>
<dbReference type="InterPro" id="IPR015590">
    <property type="entry name" value="Aldehyde_DH_dom"/>
</dbReference>
<feature type="domain" description="Aldehyde dehydrogenase" evidence="8">
    <location>
        <begin position="38"/>
        <end position="451"/>
    </location>
</feature>
<evidence type="ECO:0000313" key="9">
    <source>
        <dbReference type="EMBL" id="VFA97780.1"/>
    </source>
</evidence>
<evidence type="ECO:0000256" key="5">
    <source>
        <dbReference type="PIRSR" id="PIRSR036492-1"/>
    </source>
</evidence>
<keyword evidence="2 4" id="KW-0560">Oxidoreductase</keyword>